<name>A0ABQ2M1X3_9ACTN</name>
<dbReference type="EMBL" id="BMNG01000007">
    <property type="protein sequence ID" value="GGO45750.1"/>
    <property type="molecule type" value="Genomic_DNA"/>
</dbReference>
<evidence type="ECO:0000313" key="2">
    <source>
        <dbReference type="Proteomes" id="UP000656881"/>
    </source>
</evidence>
<evidence type="ECO:0008006" key="3">
    <source>
        <dbReference type="Google" id="ProtNLM"/>
    </source>
</evidence>
<sequence>MMVVDWRRLEEIPAGERVRRPYEESDQVEDLDAGWFWPAGDPRPWWGVYESRGTAAGLGEVAIEADRRGWGVIGLRC</sequence>
<protein>
    <recommendedName>
        <fullName evidence="3">GNAT family N-acetyltransferase</fullName>
    </recommendedName>
</protein>
<reference evidence="2" key="1">
    <citation type="journal article" date="2019" name="Int. J. Syst. Evol. Microbiol.">
        <title>The Global Catalogue of Microorganisms (GCM) 10K type strain sequencing project: providing services to taxonomists for standard genome sequencing and annotation.</title>
        <authorList>
            <consortium name="The Broad Institute Genomics Platform"/>
            <consortium name="The Broad Institute Genome Sequencing Center for Infectious Disease"/>
            <person name="Wu L."/>
            <person name="Ma J."/>
        </authorList>
    </citation>
    <scope>NUCLEOTIDE SEQUENCE [LARGE SCALE GENOMIC DNA]</scope>
    <source>
        <strain evidence="2">CGMCC 4.7349</strain>
    </source>
</reference>
<gene>
    <name evidence="1" type="ORF">GCM10012286_34990</name>
</gene>
<evidence type="ECO:0000313" key="1">
    <source>
        <dbReference type="EMBL" id="GGO45750.1"/>
    </source>
</evidence>
<comment type="caution">
    <text evidence="1">The sequence shown here is derived from an EMBL/GenBank/DDBJ whole genome shotgun (WGS) entry which is preliminary data.</text>
</comment>
<keyword evidence="2" id="KW-1185">Reference proteome</keyword>
<accession>A0ABQ2M1X3</accession>
<proteinExistence type="predicted"/>
<organism evidence="1 2">
    <name type="scientific">Streptomyces lasiicapitis</name>
    <dbReference type="NCBI Taxonomy" id="1923961"/>
    <lineage>
        <taxon>Bacteria</taxon>
        <taxon>Bacillati</taxon>
        <taxon>Actinomycetota</taxon>
        <taxon>Actinomycetes</taxon>
        <taxon>Kitasatosporales</taxon>
        <taxon>Streptomycetaceae</taxon>
        <taxon>Streptomyces</taxon>
    </lineage>
</organism>
<dbReference type="Proteomes" id="UP000656881">
    <property type="component" value="Unassembled WGS sequence"/>
</dbReference>